<dbReference type="InterPro" id="IPR000792">
    <property type="entry name" value="Tscrpt_reg_LuxR_C"/>
</dbReference>
<evidence type="ECO:0000256" key="3">
    <source>
        <dbReference type="ARBA" id="ARBA00023163"/>
    </source>
</evidence>
<gene>
    <name evidence="5" type="ORF">PCA10_29490</name>
</gene>
<dbReference type="InterPro" id="IPR011990">
    <property type="entry name" value="TPR-like_helical_dom_sf"/>
</dbReference>
<evidence type="ECO:0000256" key="1">
    <source>
        <dbReference type="ARBA" id="ARBA00023015"/>
    </source>
</evidence>
<dbReference type="InterPro" id="IPR036388">
    <property type="entry name" value="WH-like_DNA-bd_sf"/>
</dbReference>
<dbReference type="STRING" id="1245471.PCA10_29490"/>
<dbReference type="InterPro" id="IPR027417">
    <property type="entry name" value="P-loop_NTPase"/>
</dbReference>
<dbReference type="CDD" id="cd06170">
    <property type="entry name" value="LuxR_C_like"/>
    <property type="match status" value="1"/>
</dbReference>
<evidence type="ECO:0000256" key="2">
    <source>
        <dbReference type="ARBA" id="ARBA00023125"/>
    </source>
</evidence>
<dbReference type="PANTHER" id="PTHR44688">
    <property type="entry name" value="DNA-BINDING TRANSCRIPTIONAL ACTIVATOR DEVR_DOSR"/>
    <property type="match status" value="1"/>
</dbReference>
<dbReference type="SUPFAM" id="SSF46894">
    <property type="entry name" value="C-terminal effector domain of the bipartite response regulators"/>
    <property type="match status" value="1"/>
</dbReference>
<dbReference type="GO" id="GO:0006355">
    <property type="term" value="P:regulation of DNA-templated transcription"/>
    <property type="evidence" value="ECO:0007669"/>
    <property type="project" value="InterPro"/>
</dbReference>
<organism evidence="5 6">
    <name type="scientific">Metapseudomonas resinovorans NBRC 106553</name>
    <dbReference type="NCBI Taxonomy" id="1245471"/>
    <lineage>
        <taxon>Bacteria</taxon>
        <taxon>Pseudomonadati</taxon>
        <taxon>Pseudomonadota</taxon>
        <taxon>Gammaproteobacteria</taxon>
        <taxon>Pseudomonadales</taxon>
        <taxon>Pseudomonadaceae</taxon>
        <taxon>Metapseudomonas</taxon>
    </lineage>
</organism>
<accession>S6AVZ5</accession>
<keyword evidence="2" id="KW-0238">DNA-binding</keyword>
<dbReference type="SUPFAM" id="SSF52540">
    <property type="entry name" value="P-loop containing nucleoside triphosphate hydrolases"/>
    <property type="match status" value="2"/>
</dbReference>
<dbReference type="PATRIC" id="fig|1245471.3.peg.2968"/>
<evidence type="ECO:0000259" key="4">
    <source>
        <dbReference type="PROSITE" id="PS50043"/>
    </source>
</evidence>
<keyword evidence="1" id="KW-0805">Transcription regulation</keyword>
<dbReference type="Pfam" id="PF25873">
    <property type="entry name" value="WHD_MalT"/>
    <property type="match status" value="1"/>
</dbReference>
<dbReference type="Gene3D" id="1.25.40.10">
    <property type="entry name" value="Tetratricopeptide repeat domain"/>
    <property type="match status" value="1"/>
</dbReference>
<dbReference type="SMART" id="SM00421">
    <property type="entry name" value="HTH_LUXR"/>
    <property type="match status" value="1"/>
</dbReference>
<dbReference type="eggNOG" id="COG2909">
    <property type="taxonomic scope" value="Bacteria"/>
</dbReference>
<dbReference type="Pfam" id="PF00196">
    <property type="entry name" value="GerE"/>
    <property type="match status" value="1"/>
</dbReference>
<keyword evidence="6" id="KW-1185">Reference proteome</keyword>
<dbReference type="PANTHER" id="PTHR44688:SF16">
    <property type="entry name" value="DNA-BINDING TRANSCRIPTIONAL ACTIVATOR DEVR_DOSR"/>
    <property type="match status" value="1"/>
</dbReference>
<evidence type="ECO:0000313" key="6">
    <source>
        <dbReference type="Proteomes" id="UP000015503"/>
    </source>
</evidence>
<dbReference type="GO" id="GO:0003677">
    <property type="term" value="F:DNA binding"/>
    <property type="evidence" value="ECO:0007669"/>
    <property type="project" value="UniProtKB-KW"/>
</dbReference>
<feature type="domain" description="HTH luxR-type" evidence="4">
    <location>
        <begin position="807"/>
        <end position="872"/>
    </location>
</feature>
<dbReference type="PROSITE" id="PS50043">
    <property type="entry name" value="HTH_LUXR_2"/>
    <property type="match status" value="1"/>
</dbReference>
<dbReference type="Gene3D" id="3.40.50.300">
    <property type="entry name" value="P-loop containing nucleotide triphosphate hydrolases"/>
    <property type="match status" value="1"/>
</dbReference>
<dbReference type="HOGENOM" id="CLU_006325_3_0_6"/>
<dbReference type="KEGG" id="pre:PCA10_29490"/>
<dbReference type="OrthoDB" id="1123107at2"/>
<proteinExistence type="predicted"/>
<dbReference type="AlphaFoldDB" id="S6AVZ5"/>
<dbReference type="RefSeq" id="WP_016492827.1">
    <property type="nucleotide sequence ID" value="NC_021499.1"/>
</dbReference>
<dbReference type="InterPro" id="IPR059106">
    <property type="entry name" value="WHD_MalT"/>
</dbReference>
<dbReference type="PRINTS" id="PR00038">
    <property type="entry name" value="HTHLUXR"/>
</dbReference>
<keyword evidence="3" id="KW-0804">Transcription</keyword>
<name>S6AVZ5_METRE</name>
<protein>
    <recommendedName>
        <fullName evidence="4">HTH luxR-type domain-containing protein</fullName>
    </recommendedName>
</protein>
<dbReference type="Gene3D" id="1.10.10.10">
    <property type="entry name" value="Winged helix-like DNA-binding domain superfamily/Winged helix DNA-binding domain"/>
    <property type="match status" value="1"/>
</dbReference>
<reference evidence="5 6" key="1">
    <citation type="journal article" date="2013" name="Genome Announc.">
        <title>Complete Genome Sequence of the Carbazole Degrader Pseudomonas resinovorans Strain CA10 (NBRC 106553).</title>
        <authorList>
            <person name="Shintani M."/>
            <person name="Hosoyama A."/>
            <person name="Ohji S."/>
            <person name="Tsuchikane K."/>
            <person name="Takarada H."/>
            <person name="Yamazoe A."/>
            <person name="Fujita N."/>
            <person name="Nojiri H."/>
        </authorList>
    </citation>
    <scope>NUCLEOTIDE SEQUENCE [LARGE SCALE GENOMIC DNA]</scope>
    <source>
        <strain evidence="5 6">NBRC 106553</strain>
    </source>
</reference>
<dbReference type="Proteomes" id="UP000015503">
    <property type="component" value="Chromosome"/>
</dbReference>
<evidence type="ECO:0000313" key="5">
    <source>
        <dbReference type="EMBL" id="BAN48681.1"/>
    </source>
</evidence>
<sequence>MPPRRGRGTLPRPRLEQLIERIAECSLTVLKAPPGFGKSTLASTWAEAALARGARVAWLTLDEADASPERLLLYAAAAIQRGFDGGEEASLLNDLALIPAQHLATLLLNDLDRRQEHCYLFLDDYHCVPAETLIAAFDSLIRFAPDNLHLVFCGRSDLPSSLFAHTYSDALLEVDAGELRFDLDETRDLILRAGLEGIEPAELLDLHHATEGWIAALRASLLNLRQRPAGSPRLAKSITGLLDELLNRLPGELARQLPSLAAVDKFNAPLAEHLAGCTDGQGLIAELERLQLFITGLDQSAEWFSLHPLFREHLRRRLQPDELDRLRRMAAGWFALQRNWMDAVRSALAAGDTDSAREWIAHCAMGMVERGDFMILLDWQRQLQDRLLQCPLELKLALAWAAALAMSGESARQLITEARTELAQLGRDGEQDPLHWECQAIESMVLAIEDHGEAGGRMATNCLPHLIDRPWIYNTLLNVICYSHLCASRWEAFYAMQPNLKGPLEHGRYLFNQVYRLCLMGLGEMLQGRFSQATAIFEEGLRLAGEQGLGHPVLKALPSGFLAAVRYQQGKLDDAAKLSFENIEIVKLGGFLDCVAGLLVTSNRLSSRNAGPHSVRHFLEEGERLAQSRRWPRLHAHLLLERIRASLLEHKAAEALACAQQLDNLLEVQLRTSPEEADPFRLLACQGALWCEAAGLPRHADLEQAELLRGQAQRDNRRLVEIHLATGLALVQWRRNLHGDAVARLLDATQLVESSGARQLLTDLPAYQTLADIAAHALQTPGLNQQQQARLQRLLPDGDSRTQQPTLGQPAIALTSKERHVLELVAQGKSNKEMAKLLGIAPETIKSHMKNIFSKLQVDSRAQAAVAAKAAGLI</sequence>
<dbReference type="InterPro" id="IPR016032">
    <property type="entry name" value="Sig_transdc_resp-reg_C-effctor"/>
</dbReference>
<dbReference type="EMBL" id="AP013068">
    <property type="protein sequence ID" value="BAN48681.1"/>
    <property type="molecule type" value="Genomic_DNA"/>
</dbReference>